<reference evidence="11 12" key="1">
    <citation type="submission" date="2015-08" db="EMBL/GenBank/DDBJ databases">
        <title>Investigation of the bacterial diversity of lava forest soil.</title>
        <authorList>
            <person name="Lee J.S."/>
        </authorList>
    </citation>
    <scope>NUCLEOTIDE SEQUENCE [LARGE SCALE GENOMIC DNA]</scope>
    <source>
        <strain evidence="11 12">GJW-30</strain>
    </source>
</reference>
<dbReference type="OrthoDB" id="9804277at2"/>
<dbReference type="SUPFAM" id="SSF56317">
    <property type="entry name" value="Carbon-nitrogen hydrolase"/>
    <property type="match status" value="1"/>
</dbReference>
<keyword evidence="8 9" id="KW-0012">Acyltransferase</keyword>
<evidence type="ECO:0000313" key="11">
    <source>
        <dbReference type="EMBL" id="BAT58040.1"/>
    </source>
</evidence>
<comment type="pathway">
    <text evidence="9">Protein modification; lipoprotein biosynthesis (N-acyl transfer).</text>
</comment>
<dbReference type="InterPro" id="IPR036526">
    <property type="entry name" value="C-N_Hydrolase_sf"/>
</dbReference>
<dbReference type="PANTHER" id="PTHR38686">
    <property type="entry name" value="APOLIPOPROTEIN N-ACYLTRANSFERASE"/>
    <property type="match status" value="1"/>
</dbReference>
<feature type="transmembrane region" description="Helical" evidence="9">
    <location>
        <begin position="64"/>
        <end position="90"/>
    </location>
</feature>
<comment type="similarity">
    <text evidence="2 9">Belongs to the CN hydrolase family. Apolipoprotein N-acyltransferase subfamily.</text>
</comment>
<evidence type="ECO:0000313" key="12">
    <source>
        <dbReference type="Proteomes" id="UP000236884"/>
    </source>
</evidence>
<dbReference type="PROSITE" id="PS50263">
    <property type="entry name" value="CN_HYDROLASE"/>
    <property type="match status" value="1"/>
</dbReference>
<evidence type="ECO:0000256" key="6">
    <source>
        <dbReference type="ARBA" id="ARBA00022989"/>
    </source>
</evidence>
<feature type="transmembrane region" description="Helical" evidence="9">
    <location>
        <begin position="133"/>
        <end position="156"/>
    </location>
</feature>
<comment type="catalytic activity">
    <reaction evidence="9">
        <text>N-terminal S-1,2-diacyl-sn-glyceryl-L-cysteinyl-[lipoprotein] + a glycerophospholipid = N-acyl-S-1,2-diacyl-sn-glyceryl-L-cysteinyl-[lipoprotein] + a 2-acyl-sn-glycero-3-phospholipid + H(+)</text>
        <dbReference type="Rhea" id="RHEA:48228"/>
        <dbReference type="Rhea" id="RHEA-COMP:14681"/>
        <dbReference type="Rhea" id="RHEA-COMP:14684"/>
        <dbReference type="ChEBI" id="CHEBI:15378"/>
        <dbReference type="ChEBI" id="CHEBI:136912"/>
        <dbReference type="ChEBI" id="CHEBI:140656"/>
        <dbReference type="ChEBI" id="CHEBI:140657"/>
        <dbReference type="ChEBI" id="CHEBI:140660"/>
        <dbReference type="EC" id="2.3.1.269"/>
    </reaction>
</comment>
<dbReference type="Pfam" id="PF00795">
    <property type="entry name" value="CN_hydrolase"/>
    <property type="match status" value="1"/>
</dbReference>
<evidence type="ECO:0000256" key="2">
    <source>
        <dbReference type="ARBA" id="ARBA00010065"/>
    </source>
</evidence>
<keyword evidence="3 9" id="KW-1003">Cell membrane</keyword>
<dbReference type="CDD" id="cd07571">
    <property type="entry name" value="ALP_N-acyl_transferase"/>
    <property type="match status" value="1"/>
</dbReference>
<dbReference type="Pfam" id="PF20154">
    <property type="entry name" value="LNT_N"/>
    <property type="match status" value="1"/>
</dbReference>
<dbReference type="InterPro" id="IPR003010">
    <property type="entry name" value="C-N_Hydrolase"/>
</dbReference>
<dbReference type="KEGG" id="vgo:GJW-30_1_00553"/>
<dbReference type="GO" id="GO:0042158">
    <property type="term" value="P:lipoprotein biosynthetic process"/>
    <property type="evidence" value="ECO:0007669"/>
    <property type="project" value="UniProtKB-UniRule"/>
</dbReference>
<evidence type="ECO:0000256" key="7">
    <source>
        <dbReference type="ARBA" id="ARBA00023136"/>
    </source>
</evidence>
<evidence type="ECO:0000256" key="3">
    <source>
        <dbReference type="ARBA" id="ARBA00022475"/>
    </source>
</evidence>
<dbReference type="PANTHER" id="PTHR38686:SF1">
    <property type="entry name" value="APOLIPOPROTEIN N-ACYLTRANSFERASE"/>
    <property type="match status" value="1"/>
</dbReference>
<feature type="transmembrane region" description="Helical" evidence="9">
    <location>
        <begin position="35"/>
        <end position="52"/>
    </location>
</feature>
<feature type="domain" description="CN hydrolase" evidence="10">
    <location>
        <begin position="240"/>
        <end position="491"/>
    </location>
</feature>
<dbReference type="EMBL" id="AP014946">
    <property type="protein sequence ID" value="BAT58040.1"/>
    <property type="molecule type" value="Genomic_DNA"/>
</dbReference>
<evidence type="ECO:0000256" key="4">
    <source>
        <dbReference type="ARBA" id="ARBA00022679"/>
    </source>
</evidence>
<name>A0A0S3PQ21_9BRAD</name>
<evidence type="ECO:0000256" key="1">
    <source>
        <dbReference type="ARBA" id="ARBA00004651"/>
    </source>
</evidence>
<dbReference type="EC" id="2.3.1.269" evidence="9"/>
<keyword evidence="12" id="KW-1185">Reference proteome</keyword>
<proteinExistence type="inferred from homology"/>
<feature type="transmembrane region" description="Helical" evidence="9">
    <location>
        <begin position="168"/>
        <end position="191"/>
    </location>
</feature>
<dbReference type="UniPathway" id="UPA00666"/>
<keyword evidence="11" id="KW-0449">Lipoprotein</keyword>
<dbReference type="AlphaFoldDB" id="A0A0S3PQ21"/>
<protein>
    <recommendedName>
        <fullName evidence="9">Apolipoprotein N-acyltransferase</fullName>
        <shortName evidence="9">ALP N-acyltransferase</shortName>
        <ecNumber evidence="9">2.3.1.269</ecNumber>
    </recommendedName>
</protein>
<comment type="function">
    <text evidence="9">Catalyzes the phospholipid dependent N-acylation of the N-terminal cysteine of apolipoprotein, the last step in lipoprotein maturation.</text>
</comment>
<feature type="transmembrane region" description="Helical" evidence="9">
    <location>
        <begin position="203"/>
        <end position="222"/>
    </location>
</feature>
<dbReference type="RefSeq" id="WP_096351357.1">
    <property type="nucleotide sequence ID" value="NZ_AP014946.1"/>
</dbReference>
<dbReference type="Proteomes" id="UP000236884">
    <property type="component" value="Chromosome"/>
</dbReference>
<evidence type="ECO:0000256" key="8">
    <source>
        <dbReference type="ARBA" id="ARBA00023315"/>
    </source>
</evidence>
<keyword evidence="6 9" id="KW-1133">Transmembrane helix</keyword>
<keyword evidence="5 9" id="KW-0812">Transmembrane</keyword>
<dbReference type="NCBIfam" id="TIGR00546">
    <property type="entry name" value="lnt"/>
    <property type="match status" value="1"/>
</dbReference>
<gene>
    <name evidence="9 11" type="primary">lnt</name>
    <name evidence="11" type="ORF">GJW-30_1_00553</name>
</gene>
<evidence type="ECO:0000256" key="5">
    <source>
        <dbReference type="ARBA" id="ARBA00022692"/>
    </source>
</evidence>
<dbReference type="Gene3D" id="3.60.110.10">
    <property type="entry name" value="Carbon-nitrogen hydrolase"/>
    <property type="match status" value="1"/>
</dbReference>
<keyword evidence="4 9" id="KW-0808">Transferase</keyword>
<dbReference type="InterPro" id="IPR045378">
    <property type="entry name" value="LNT_N"/>
</dbReference>
<accession>A0A0S3PQ21</accession>
<dbReference type="InterPro" id="IPR004563">
    <property type="entry name" value="Apolipo_AcylTrfase"/>
</dbReference>
<organism evidence="11 12">
    <name type="scientific">Variibacter gotjawalensis</name>
    <dbReference type="NCBI Taxonomy" id="1333996"/>
    <lineage>
        <taxon>Bacteria</taxon>
        <taxon>Pseudomonadati</taxon>
        <taxon>Pseudomonadota</taxon>
        <taxon>Alphaproteobacteria</taxon>
        <taxon>Hyphomicrobiales</taxon>
        <taxon>Nitrobacteraceae</taxon>
        <taxon>Variibacter</taxon>
    </lineage>
</organism>
<comment type="subcellular location">
    <subcellularLocation>
        <location evidence="1 9">Cell membrane</location>
        <topology evidence="1 9">Multi-pass membrane protein</topology>
    </subcellularLocation>
</comment>
<keyword evidence="7 9" id="KW-0472">Membrane</keyword>
<evidence type="ECO:0000256" key="9">
    <source>
        <dbReference type="HAMAP-Rule" id="MF_01148"/>
    </source>
</evidence>
<dbReference type="HAMAP" id="MF_01148">
    <property type="entry name" value="Lnt"/>
    <property type="match status" value="1"/>
</dbReference>
<feature type="transmembrane region" description="Helical" evidence="9">
    <location>
        <begin position="507"/>
        <end position="524"/>
    </location>
</feature>
<evidence type="ECO:0000259" key="10">
    <source>
        <dbReference type="PROSITE" id="PS50263"/>
    </source>
</evidence>
<sequence>MLNRIANKVLLLWGWQRAALACAAGAASALAMAPFHFWPILFITFPILIWLIDGASAGKRGRIVSAAVTGWWFGFGYFVAGLYWLGIAFLVDAHTFAWLMPLAVVGLPAGLAFFTALGTAISGAFWIGGPGRILIFVAAMTFVEYLRGTILSGFPWNAFGYALGAPLALAQSFSLVGLWGMTLIALAVFSSPAALSDETKRRWVPLAISIVVLIAMTAFGFWRLESHPTEFVEGPKLRLMQPNLPQDVKFNYGAKADVMKRYLDISQRTPSSDKPNLYGVTHLVWPESAFPFLLTREPDALAQIAELLPQGTMLITGAARLAPQVAGRLQAYNSIYTIADDGSIVETYDKVHLVPFGEYLPVQSLLESIGLQQLTKVRGGFTSGQSRALLTIAGLPPAVPLICYEVIFPAAITAPGERPGFMLNLTNDGWFGNSTGPYQHFHQARMRAIEEGLPLVRSANTGISAFVDGYGRTTASLPLGAEGSLDGALPKVITAPPFAQWGNTLPLFLWLVWLAFSVAAWWAARVTKTNAGLRFQPQAL</sequence>
<dbReference type="GO" id="GO:0016410">
    <property type="term" value="F:N-acyltransferase activity"/>
    <property type="evidence" value="ECO:0007669"/>
    <property type="project" value="UniProtKB-UniRule"/>
</dbReference>
<feature type="transmembrane region" description="Helical" evidence="9">
    <location>
        <begin position="96"/>
        <end position="121"/>
    </location>
</feature>
<dbReference type="GO" id="GO:0005886">
    <property type="term" value="C:plasma membrane"/>
    <property type="evidence" value="ECO:0007669"/>
    <property type="project" value="UniProtKB-SubCell"/>
</dbReference>